<feature type="transmembrane region" description="Helical" evidence="6">
    <location>
        <begin position="70"/>
        <end position="89"/>
    </location>
</feature>
<evidence type="ECO:0000256" key="2">
    <source>
        <dbReference type="ARBA" id="ARBA00007635"/>
    </source>
</evidence>
<gene>
    <name evidence="9" type="ORF">GLYMA_17G091800</name>
</gene>
<dbReference type="GO" id="GO:0005886">
    <property type="term" value="C:plasma membrane"/>
    <property type="evidence" value="ECO:0000318"/>
    <property type="project" value="GO_Central"/>
</dbReference>
<dbReference type="SUPFAM" id="SSF103481">
    <property type="entry name" value="Multidrug resistance efflux transporter EmrE"/>
    <property type="match status" value="2"/>
</dbReference>
<evidence type="ECO:0000313" key="10">
    <source>
        <dbReference type="EnsemblPlants" id="KRH03335"/>
    </source>
</evidence>
<evidence type="ECO:0000256" key="6">
    <source>
        <dbReference type="RuleBase" id="RU363077"/>
    </source>
</evidence>
<feature type="transmembrane region" description="Helical" evidence="6">
    <location>
        <begin position="41"/>
        <end position="63"/>
    </location>
</feature>
<dbReference type="EnsemblPlants" id="KRH03335">
    <property type="protein sequence ID" value="KRH03335"/>
    <property type="gene ID" value="GLYMA_17G091800"/>
</dbReference>
<evidence type="ECO:0000256" key="5">
    <source>
        <dbReference type="ARBA" id="ARBA00023136"/>
    </source>
</evidence>
<feature type="transmembrane region" description="Helical" evidence="6">
    <location>
        <begin position="129"/>
        <end position="147"/>
    </location>
</feature>
<accession>A0A0R0FA48</accession>
<sequence length="250" mass="26689">MGTKGDLCMLFYYNNAGAVEWLDVGLTTLGKATMSRGMNHFVFVVYSNALATLILLSSSFFINRKNCKNFVHWSICSITVMQNCVFTGIDYSSPTLGSAMSNLTPAITFVLAVILGMEKLNIGSSISQIKVMGTVLSIAGALLVTLYKGSPIISFRTQPSPSQPLPSLLAATSNWVIGGLFFATAAFSTVVFLGETLHVGSVIGAVVIAIGFYTVLWAQSKEENAKGLQVDRLSSPSAQASPLLETVPRK</sequence>
<dbReference type="OMA" id="WIALVRN"/>
<dbReference type="PANTHER" id="PTHR31218">
    <property type="entry name" value="WAT1-RELATED PROTEIN"/>
    <property type="match status" value="1"/>
</dbReference>
<dbReference type="PaxDb" id="3847-GLYMA17G09951.1"/>
<feature type="compositionally biased region" description="Low complexity" evidence="7">
    <location>
        <begin position="233"/>
        <end position="244"/>
    </location>
</feature>
<organism evidence="9">
    <name type="scientific">Glycine max</name>
    <name type="common">Soybean</name>
    <name type="synonym">Glycine hispida</name>
    <dbReference type="NCBI Taxonomy" id="3847"/>
    <lineage>
        <taxon>Eukaryota</taxon>
        <taxon>Viridiplantae</taxon>
        <taxon>Streptophyta</taxon>
        <taxon>Embryophyta</taxon>
        <taxon>Tracheophyta</taxon>
        <taxon>Spermatophyta</taxon>
        <taxon>Magnoliopsida</taxon>
        <taxon>eudicotyledons</taxon>
        <taxon>Gunneridae</taxon>
        <taxon>Pentapetalae</taxon>
        <taxon>rosids</taxon>
        <taxon>fabids</taxon>
        <taxon>Fabales</taxon>
        <taxon>Fabaceae</taxon>
        <taxon>Papilionoideae</taxon>
        <taxon>50 kb inversion clade</taxon>
        <taxon>NPAAA clade</taxon>
        <taxon>indigoferoid/millettioid clade</taxon>
        <taxon>Phaseoleae</taxon>
        <taxon>Glycine</taxon>
        <taxon>Glycine subgen. Soja</taxon>
    </lineage>
</organism>
<dbReference type="GO" id="GO:0022857">
    <property type="term" value="F:transmembrane transporter activity"/>
    <property type="evidence" value="ECO:0007669"/>
    <property type="project" value="InterPro"/>
</dbReference>
<evidence type="ECO:0000256" key="3">
    <source>
        <dbReference type="ARBA" id="ARBA00022692"/>
    </source>
</evidence>
<reference evidence="10" key="2">
    <citation type="submission" date="2018-02" db="UniProtKB">
        <authorList>
            <consortium name="EnsemblPlants"/>
        </authorList>
    </citation>
    <scope>IDENTIFICATION</scope>
    <source>
        <strain evidence="10">Williams 82</strain>
    </source>
</reference>
<evidence type="ECO:0000256" key="4">
    <source>
        <dbReference type="ARBA" id="ARBA00022989"/>
    </source>
</evidence>
<evidence type="ECO:0000256" key="1">
    <source>
        <dbReference type="ARBA" id="ARBA00004141"/>
    </source>
</evidence>
<feature type="region of interest" description="Disordered" evidence="7">
    <location>
        <begin position="230"/>
        <end position="250"/>
    </location>
</feature>
<dbReference type="InterPro" id="IPR037185">
    <property type="entry name" value="EmrE-like"/>
</dbReference>
<evidence type="ECO:0000313" key="9">
    <source>
        <dbReference type="EMBL" id="KRH03335.1"/>
    </source>
</evidence>
<feature type="transmembrane region" description="Helical" evidence="6">
    <location>
        <begin position="167"/>
        <end position="192"/>
    </location>
</feature>
<dbReference type="InterPro" id="IPR030184">
    <property type="entry name" value="WAT1-related"/>
</dbReference>
<dbReference type="InterPro" id="IPR000620">
    <property type="entry name" value="EamA_dom"/>
</dbReference>
<protein>
    <recommendedName>
        <fullName evidence="6">WAT1-related protein</fullName>
    </recommendedName>
</protein>
<reference evidence="9 10" key="1">
    <citation type="journal article" date="2010" name="Nature">
        <title>Genome sequence of the palaeopolyploid soybean.</title>
        <authorList>
            <person name="Schmutz J."/>
            <person name="Cannon S.B."/>
            <person name="Schlueter J."/>
            <person name="Ma J."/>
            <person name="Mitros T."/>
            <person name="Nelson W."/>
            <person name="Hyten D.L."/>
            <person name="Song Q."/>
            <person name="Thelen J.J."/>
            <person name="Cheng J."/>
            <person name="Xu D."/>
            <person name="Hellsten U."/>
            <person name="May G.D."/>
            <person name="Yu Y."/>
            <person name="Sakurai T."/>
            <person name="Umezawa T."/>
            <person name="Bhattacharyya M.K."/>
            <person name="Sandhu D."/>
            <person name="Valliyodan B."/>
            <person name="Lindquist E."/>
            <person name="Peto M."/>
            <person name="Grant D."/>
            <person name="Shu S."/>
            <person name="Goodstein D."/>
            <person name="Barry K."/>
            <person name="Futrell-Griggs M."/>
            <person name="Abernathy B."/>
            <person name="Du J."/>
            <person name="Tian Z."/>
            <person name="Zhu L."/>
            <person name="Gill N."/>
            <person name="Joshi T."/>
            <person name="Libault M."/>
            <person name="Sethuraman A."/>
            <person name="Zhang X.-C."/>
            <person name="Shinozaki K."/>
            <person name="Nguyen H.T."/>
            <person name="Wing R.A."/>
            <person name="Cregan P."/>
            <person name="Specht J."/>
            <person name="Grimwood J."/>
            <person name="Rokhsar D."/>
            <person name="Stacey G."/>
            <person name="Shoemaker R.C."/>
            <person name="Jackson S.A."/>
        </authorList>
    </citation>
    <scope>NUCLEOTIDE SEQUENCE</scope>
    <source>
        <strain evidence="10">cv. Williams 82</strain>
        <tissue evidence="9">Callus</tissue>
    </source>
</reference>
<evidence type="ECO:0000256" key="7">
    <source>
        <dbReference type="SAM" id="MobiDB-lite"/>
    </source>
</evidence>
<evidence type="ECO:0000313" key="11">
    <source>
        <dbReference type="Proteomes" id="UP000008827"/>
    </source>
</evidence>
<keyword evidence="3 6" id="KW-0812">Transmembrane</keyword>
<dbReference type="Proteomes" id="UP000008827">
    <property type="component" value="Chromosome 17"/>
</dbReference>
<dbReference type="InParanoid" id="A0A0R0FA48"/>
<dbReference type="Gramene" id="KRH03335">
    <property type="protein sequence ID" value="KRH03335"/>
    <property type="gene ID" value="GLYMA_17G091800"/>
</dbReference>
<comment type="similarity">
    <text evidence="2 6">Belongs to the drug/metabolite transporter (DMT) superfamily. Plant drug/metabolite exporter (P-DME) (TC 2.A.7.4) family.</text>
</comment>
<feature type="domain" description="EamA" evidence="8">
    <location>
        <begin position="27"/>
        <end position="145"/>
    </location>
</feature>
<dbReference type="AlphaFoldDB" id="A0A0R0FA48"/>
<proteinExistence type="inferred from homology"/>
<evidence type="ECO:0000259" key="8">
    <source>
        <dbReference type="Pfam" id="PF00892"/>
    </source>
</evidence>
<feature type="transmembrane region" description="Helical" evidence="6">
    <location>
        <begin position="199"/>
        <end position="218"/>
    </location>
</feature>
<reference evidence="9" key="3">
    <citation type="submission" date="2018-07" db="EMBL/GenBank/DDBJ databases">
        <title>WGS assembly of Glycine max.</title>
        <authorList>
            <person name="Schmutz J."/>
            <person name="Cannon S."/>
            <person name="Schlueter J."/>
            <person name="Ma J."/>
            <person name="Mitros T."/>
            <person name="Nelson W."/>
            <person name="Hyten D."/>
            <person name="Song Q."/>
            <person name="Thelen J."/>
            <person name="Cheng J."/>
            <person name="Xu D."/>
            <person name="Hellsten U."/>
            <person name="May G."/>
            <person name="Yu Y."/>
            <person name="Sakurai T."/>
            <person name="Umezawa T."/>
            <person name="Bhattacharyya M."/>
            <person name="Sandhu D."/>
            <person name="Valliyodan B."/>
            <person name="Lindquist E."/>
            <person name="Peto M."/>
            <person name="Grant D."/>
            <person name="Shu S."/>
            <person name="Goodstein D."/>
            <person name="Barry K."/>
            <person name="Futrell-Griggs M."/>
            <person name="Abernathy B."/>
            <person name="Du J."/>
            <person name="Tian Z."/>
            <person name="Zhu L."/>
            <person name="Gill N."/>
            <person name="Joshi T."/>
            <person name="Libault M."/>
            <person name="Sethuraman A."/>
            <person name="Zhang X."/>
            <person name="Shinozaki K."/>
            <person name="Nguyen H."/>
            <person name="Wing R."/>
            <person name="Cregan P."/>
            <person name="Specht J."/>
            <person name="Grimwood J."/>
            <person name="Rokhsar D."/>
            <person name="Stacey G."/>
            <person name="Shoemaker R."/>
            <person name="Jackson S."/>
        </authorList>
    </citation>
    <scope>NUCLEOTIDE SEQUENCE</scope>
    <source>
        <tissue evidence="9">Callus</tissue>
    </source>
</reference>
<keyword evidence="11" id="KW-1185">Reference proteome</keyword>
<comment type="subcellular location">
    <subcellularLocation>
        <location evidence="1 6">Membrane</location>
        <topology evidence="1 6">Multi-pass membrane protein</topology>
    </subcellularLocation>
</comment>
<feature type="transmembrane region" description="Helical" evidence="6">
    <location>
        <begin position="95"/>
        <end position="117"/>
    </location>
</feature>
<name>A0A0R0FA48_SOYBN</name>
<keyword evidence="5 6" id="KW-0472">Membrane</keyword>
<dbReference type="EMBL" id="CM000850">
    <property type="protein sequence ID" value="KRH03335.1"/>
    <property type="molecule type" value="Genomic_DNA"/>
</dbReference>
<dbReference type="Pfam" id="PF00892">
    <property type="entry name" value="EamA"/>
    <property type="match status" value="1"/>
</dbReference>
<keyword evidence="4 6" id="KW-1133">Transmembrane helix</keyword>